<comment type="caution">
    <text evidence="2">The sequence shown here is derived from an EMBL/GenBank/DDBJ whole genome shotgun (WGS) entry which is preliminary data.</text>
</comment>
<dbReference type="PROSITE" id="PS50965">
    <property type="entry name" value="NERD"/>
    <property type="match status" value="1"/>
</dbReference>
<dbReference type="EMBL" id="QFLI01000005">
    <property type="protein sequence ID" value="PXY00978.1"/>
    <property type="molecule type" value="Genomic_DNA"/>
</dbReference>
<evidence type="ECO:0000259" key="1">
    <source>
        <dbReference type="PROSITE" id="PS50965"/>
    </source>
</evidence>
<gene>
    <name evidence="2" type="ORF">DF185_13310</name>
</gene>
<organism evidence="2 3">
    <name type="scientific">Marinifilum breve</name>
    <dbReference type="NCBI Taxonomy" id="2184082"/>
    <lineage>
        <taxon>Bacteria</taxon>
        <taxon>Pseudomonadati</taxon>
        <taxon>Bacteroidota</taxon>
        <taxon>Bacteroidia</taxon>
        <taxon>Marinilabiliales</taxon>
        <taxon>Marinifilaceae</taxon>
    </lineage>
</organism>
<name>A0A2V3ZX49_9BACT</name>
<feature type="domain" description="NERD" evidence="1">
    <location>
        <begin position="1"/>
        <end position="12"/>
    </location>
</feature>
<evidence type="ECO:0000313" key="2">
    <source>
        <dbReference type="EMBL" id="PXY00978.1"/>
    </source>
</evidence>
<proteinExistence type="predicted"/>
<accession>A0A2V3ZX49</accession>
<sequence length="12" mass="1494">MDHQLISNYLIF</sequence>
<protein>
    <recommendedName>
        <fullName evidence="1">NERD domain-containing protein</fullName>
    </recommendedName>
</protein>
<reference evidence="2 3" key="1">
    <citation type="submission" date="2018-05" db="EMBL/GenBank/DDBJ databases">
        <title>Marinifilum breve JC075T sp. nov., a marine bacterium isolated from Yongle Blue Hole in the South China Sea.</title>
        <authorList>
            <person name="Fu T."/>
        </authorList>
    </citation>
    <scope>NUCLEOTIDE SEQUENCE [LARGE SCALE GENOMIC DNA]</scope>
    <source>
        <strain evidence="2 3">JC075</strain>
    </source>
</reference>
<evidence type="ECO:0000313" key="3">
    <source>
        <dbReference type="Proteomes" id="UP000248079"/>
    </source>
</evidence>
<dbReference type="InterPro" id="IPR011528">
    <property type="entry name" value="NERD"/>
</dbReference>
<dbReference type="Proteomes" id="UP000248079">
    <property type="component" value="Unassembled WGS sequence"/>
</dbReference>
<keyword evidence="3" id="KW-1185">Reference proteome</keyword>